<name>A0ABT7UAV7_9FIRM</name>
<dbReference type="Gene3D" id="3.10.450.40">
    <property type="match status" value="2"/>
</dbReference>
<dbReference type="Proteomes" id="UP001529340">
    <property type="component" value="Unassembled WGS sequence"/>
</dbReference>
<feature type="domain" description="PepSY" evidence="2">
    <location>
        <begin position="192"/>
        <end position="250"/>
    </location>
</feature>
<accession>A0ABT7UAV7</accession>
<feature type="region of interest" description="Disordered" evidence="1">
    <location>
        <begin position="85"/>
        <end position="115"/>
    </location>
</feature>
<evidence type="ECO:0000256" key="1">
    <source>
        <dbReference type="SAM" id="MobiDB-lite"/>
    </source>
</evidence>
<dbReference type="Pfam" id="PF03413">
    <property type="entry name" value="PepSY"/>
    <property type="match status" value="2"/>
</dbReference>
<protein>
    <submittedName>
        <fullName evidence="3">PepSY domain-containing protein</fullName>
    </submittedName>
</protein>
<dbReference type="InterPro" id="IPR025711">
    <property type="entry name" value="PepSY"/>
</dbReference>
<evidence type="ECO:0000313" key="3">
    <source>
        <dbReference type="EMBL" id="MDM8156768.1"/>
    </source>
</evidence>
<feature type="domain" description="PepSY" evidence="2">
    <location>
        <begin position="117"/>
        <end position="168"/>
    </location>
</feature>
<comment type="caution">
    <text evidence="3">The sequence shown here is derived from an EMBL/GenBank/DDBJ whole genome shotgun (WGS) entry which is preliminary data.</text>
</comment>
<dbReference type="RefSeq" id="WP_289607234.1">
    <property type="nucleotide sequence ID" value="NZ_JAUDCG010000012.1"/>
</dbReference>
<dbReference type="EMBL" id="JAUDCG010000012">
    <property type="protein sequence ID" value="MDM8156768.1"/>
    <property type="molecule type" value="Genomic_DNA"/>
</dbReference>
<reference evidence="3" key="1">
    <citation type="submission" date="2023-06" db="EMBL/GenBank/DDBJ databases">
        <title>Identification and characterization of horizontal gene transfer across gut microbiota members of farm animals based on homology search.</title>
        <authorList>
            <person name="Schwarzerova J."/>
            <person name="Nykrynova M."/>
            <person name="Jureckova K."/>
            <person name="Cejkova D."/>
            <person name="Rychlik I."/>
        </authorList>
    </citation>
    <scope>NUCLEOTIDE SEQUENCE</scope>
    <source>
        <strain evidence="3">ET39</strain>
    </source>
</reference>
<organism evidence="3 4">
    <name type="scientific">Amedibacillus dolichus</name>
    <dbReference type="NCBI Taxonomy" id="31971"/>
    <lineage>
        <taxon>Bacteria</taxon>
        <taxon>Bacillati</taxon>
        <taxon>Bacillota</taxon>
        <taxon>Erysipelotrichia</taxon>
        <taxon>Erysipelotrichales</taxon>
        <taxon>Erysipelotrichaceae</taxon>
        <taxon>Amedibacillus</taxon>
    </lineage>
</organism>
<proteinExistence type="predicted"/>
<sequence>MTSFSMKHALTALAAAVLLWGCSANSISEQDAREIAMRSAGVEENSVSAMSVETGTLDETEAYIIQFETTDRSYQTILSRTDGEVLRSSYQSKDPASDAGEGTQGNDPGESSDPSVISLEEAKSIALKDAGVSAADATFTKAKNDGSASYPLYEIEFHSASTYYEYEIGADGTIYQLEQESSGHQSGSGNEISLARAKQLALAKVEGATESDIFIEEEWDDGMHLYEGEIYHDNVKYEFEIDAGSGSFLKWSMDYRD</sequence>
<reference evidence="3" key="2">
    <citation type="submission" date="2023-06" db="EMBL/GenBank/DDBJ databases">
        <authorList>
            <person name="Zeman M."/>
            <person name="Kubasova T."/>
            <person name="Jahodarova E."/>
            <person name="Nykrynova M."/>
            <person name="Rychlik I."/>
        </authorList>
    </citation>
    <scope>NUCLEOTIDE SEQUENCE</scope>
    <source>
        <strain evidence="3">ET39</strain>
    </source>
</reference>
<keyword evidence="4" id="KW-1185">Reference proteome</keyword>
<gene>
    <name evidence="3" type="ORF">QUV96_03840</name>
</gene>
<evidence type="ECO:0000313" key="4">
    <source>
        <dbReference type="Proteomes" id="UP001529340"/>
    </source>
</evidence>
<evidence type="ECO:0000259" key="2">
    <source>
        <dbReference type="Pfam" id="PF03413"/>
    </source>
</evidence>